<evidence type="ECO:0000313" key="9">
    <source>
        <dbReference type="Proteomes" id="UP000242792"/>
    </source>
</evidence>
<dbReference type="InterPro" id="IPR036388">
    <property type="entry name" value="WH-like_DNA-bd_sf"/>
</dbReference>
<reference evidence="6 9" key="2">
    <citation type="submission" date="2017-03" db="EMBL/GenBank/DDBJ databases">
        <title>Rapid Whole Genome Sequencing of Comamonas kerstersii Causing Continuous ambulatory Peritoneal Dialysis-Associated Peritonitis.</title>
        <authorList>
            <person name="Zheng B."/>
        </authorList>
    </citation>
    <scope>NUCLEOTIDE SEQUENCE [LARGE SCALE GENOMIC DNA]</scope>
    <source>
        <strain evidence="6 9">8943</strain>
    </source>
</reference>
<dbReference type="GO" id="GO:0006351">
    <property type="term" value="P:DNA-templated transcription"/>
    <property type="evidence" value="ECO:0007669"/>
    <property type="project" value="TreeGrafter"/>
</dbReference>
<dbReference type="Gene3D" id="3.40.190.10">
    <property type="entry name" value="Periplasmic binding protein-like II"/>
    <property type="match status" value="2"/>
</dbReference>
<dbReference type="EMBL" id="LPXH01000027">
    <property type="protein sequence ID" value="KUF40697.1"/>
    <property type="molecule type" value="Genomic_DNA"/>
</dbReference>
<evidence type="ECO:0000313" key="6">
    <source>
        <dbReference type="EMBL" id="AQZ98234.1"/>
    </source>
</evidence>
<evidence type="ECO:0000259" key="5">
    <source>
        <dbReference type="PROSITE" id="PS50931"/>
    </source>
</evidence>
<dbReference type="GeneID" id="83039288"/>
<dbReference type="Pfam" id="PF03466">
    <property type="entry name" value="LysR_substrate"/>
    <property type="match status" value="1"/>
</dbReference>
<evidence type="ECO:0000256" key="1">
    <source>
        <dbReference type="ARBA" id="ARBA00009437"/>
    </source>
</evidence>
<dbReference type="SUPFAM" id="SSF46785">
    <property type="entry name" value="Winged helix' DNA-binding domain"/>
    <property type="match status" value="1"/>
</dbReference>
<evidence type="ECO:0000256" key="2">
    <source>
        <dbReference type="ARBA" id="ARBA00023015"/>
    </source>
</evidence>
<evidence type="ECO:0000256" key="4">
    <source>
        <dbReference type="ARBA" id="ARBA00023163"/>
    </source>
</evidence>
<dbReference type="InterPro" id="IPR000847">
    <property type="entry name" value="LysR_HTH_N"/>
</dbReference>
<keyword evidence="8" id="KW-1185">Reference proteome</keyword>
<dbReference type="KEGG" id="cke:B5M06_08125"/>
<dbReference type="CDD" id="cd08432">
    <property type="entry name" value="PBP2_GcdR_TrpI_HvrB_AmpR_like"/>
    <property type="match status" value="1"/>
</dbReference>
<dbReference type="Gene3D" id="1.10.10.10">
    <property type="entry name" value="Winged helix-like DNA-binding domain superfamily/Winged helix DNA-binding domain"/>
    <property type="match status" value="1"/>
</dbReference>
<dbReference type="PANTHER" id="PTHR30537">
    <property type="entry name" value="HTH-TYPE TRANSCRIPTIONAL REGULATOR"/>
    <property type="match status" value="1"/>
</dbReference>
<dbReference type="InterPro" id="IPR036390">
    <property type="entry name" value="WH_DNA-bd_sf"/>
</dbReference>
<evidence type="ECO:0000313" key="7">
    <source>
        <dbReference type="EMBL" id="KUF40697.1"/>
    </source>
</evidence>
<evidence type="ECO:0000256" key="3">
    <source>
        <dbReference type="ARBA" id="ARBA00023125"/>
    </source>
</evidence>
<dbReference type="InterPro" id="IPR058163">
    <property type="entry name" value="LysR-type_TF_proteobact-type"/>
</dbReference>
<proteinExistence type="inferred from homology"/>
<organism evidence="7 8">
    <name type="scientific">Comamonas kerstersii</name>
    <dbReference type="NCBI Taxonomy" id="225992"/>
    <lineage>
        <taxon>Bacteria</taxon>
        <taxon>Pseudomonadati</taxon>
        <taxon>Pseudomonadota</taxon>
        <taxon>Betaproteobacteria</taxon>
        <taxon>Burkholderiales</taxon>
        <taxon>Comamonadaceae</taxon>
        <taxon>Comamonas</taxon>
    </lineage>
</organism>
<dbReference type="SUPFAM" id="SSF53850">
    <property type="entry name" value="Periplasmic binding protein-like II"/>
    <property type="match status" value="1"/>
</dbReference>
<dbReference type="Proteomes" id="UP000053300">
    <property type="component" value="Unassembled WGS sequence"/>
</dbReference>
<comment type="similarity">
    <text evidence="1">Belongs to the LysR transcriptional regulatory family.</text>
</comment>
<keyword evidence="3" id="KW-0238">DNA-binding</keyword>
<evidence type="ECO:0000313" key="8">
    <source>
        <dbReference type="Proteomes" id="UP000053300"/>
    </source>
</evidence>
<reference evidence="7 8" key="1">
    <citation type="submission" date="2015-12" db="EMBL/GenBank/DDBJ databases">
        <title>Complete genome sequence of a multi-drug resistant strain Acidovorax sp. 12322-1.</title>
        <authorList>
            <person name="Ming D."/>
            <person name="Wang M."/>
            <person name="Hu S."/>
            <person name="Zhou Y."/>
            <person name="Jiang T."/>
        </authorList>
    </citation>
    <scope>NUCLEOTIDE SEQUENCE [LARGE SCALE GENOMIC DNA]</scope>
    <source>
        <strain evidence="7 8">12322-1</strain>
    </source>
</reference>
<dbReference type="PROSITE" id="PS50931">
    <property type="entry name" value="HTH_LYSR"/>
    <property type="match status" value="1"/>
</dbReference>
<dbReference type="OrthoDB" id="9178397at2"/>
<gene>
    <name evidence="7" type="ORF">AS359_04100</name>
    <name evidence="6" type="ORF">B5M06_08125</name>
</gene>
<accession>A0A0W7Z015</accession>
<keyword evidence="4" id="KW-0804">Transcription</keyword>
<accession>A0A1V0BEK4</accession>
<dbReference type="PANTHER" id="PTHR30537:SF74">
    <property type="entry name" value="HTH-TYPE TRANSCRIPTIONAL REGULATOR TRPI"/>
    <property type="match status" value="1"/>
</dbReference>
<dbReference type="STRING" id="225992.B5M06_08125"/>
<dbReference type="PRINTS" id="PR00039">
    <property type="entry name" value="HTHLYSR"/>
</dbReference>
<name>A0A0W7Z015_9BURK</name>
<dbReference type="InterPro" id="IPR005119">
    <property type="entry name" value="LysR_subst-bd"/>
</dbReference>
<dbReference type="Proteomes" id="UP000242792">
    <property type="component" value="Chromosome"/>
</dbReference>
<dbReference type="EMBL" id="CP020121">
    <property type="protein sequence ID" value="AQZ98234.1"/>
    <property type="molecule type" value="Genomic_DNA"/>
</dbReference>
<dbReference type="GO" id="GO:0043565">
    <property type="term" value="F:sequence-specific DNA binding"/>
    <property type="evidence" value="ECO:0007669"/>
    <property type="project" value="TreeGrafter"/>
</dbReference>
<dbReference type="Pfam" id="PF00126">
    <property type="entry name" value="HTH_1"/>
    <property type="match status" value="1"/>
</dbReference>
<feature type="domain" description="HTH lysR-type" evidence="5">
    <location>
        <begin position="6"/>
        <end position="63"/>
    </location>
</feature>
<dbReference type="AlphaFoldDB" id="A0A0W7Z015"/>
<dbReference type="RefSeq" id="WP_054067394.1">
    <property type="nucleotide sequence ID" value="NZ_CAUCIF010000002.1"/>
</dbReference>
<dbReference type="GO" id="GO:0003700">
    <property type="term" value="F:DNA-binding transcription factor activity"/>
    <property type="evidence" value="ECO:0007669"/>
    <property type="project" value="InterPro"/>
</dbReference>
<sequence length="302" mass="33957">MRLQSPSISELHAFAQAARLGSYTQAAESLQVTQGAISRAIARLEEHLGFAVFERQGKRNVLTTAGRQYLDAIAPAIFTIESTTQAMRRKREGRRVRLSMPPTLFSHWLIPRLPDFNARHPDTVLSFAPYRRDDPLTAPDIDAWIRIGSMPFPDTVEADYLIGRDLVPICLPQDALSICRPQDLLRRPLLAHTNYPDNWSRWFEKMGCDGPCPAPVADFEQVGMLVQAVIAGMGVAVVQRCLIEDDLLAGRIAIPIHRPFQLERGYFLCQPAGRPASHAMEDFRQWLLAQAATDNQRYAVEQ</sequence>
<keyword evidence="2" id="KW-0805">Transcription regulation</keyword>
<protein>
    <submittedName>
        <fullName evidence="7">LysR family transcriptional regulator</fullName>
    </submittedName>
</protein>